<organism evidence="5 7">
    <name type="scientific">Aminobacter aminovorans</name>
    <name type="common">Chelatobacter heintzii</name>
    <dbReference type="NCBI Taxonomy" id="83263"/>
    <lineage>
        <taxon>Bacteria</taxon>
        <taxon>Pseudomonadati</taxon>
        <taxon>Pseudomonadota</taxon>
        <taxon>Alphaproteobacteria</taxon>
        <taxon>Hyphomicrobiales</taxon>
        <taxon>Phyllobacteriaceae</taxon>
        <taxon>Aminobacter</taxon>
    </lineage>
</organism>
<reference evidence="6 8" key="2">
    <citation type="submission" date="2020-08" db="EMBL/GenBank/DDBJ databases">
        <title>Genomic Encyclopedia of Type Strains, Phase IV (KMG-IV): sequencing the most valuable type-strain genomes for metagenomic binning, comparative biology and taxonomic classification.</title>
        <authorList>
            <person name="Goeker M."/>
        </authorList>
    </citation>
    <scope>NUCLEOTIDE SEQUENCE [LARGE SCALE GENOMIC DNA]</scope>
    <source>
        <strain evidence="6 8">DSM 10368</strain>
    </source>
</reference>
<dbReference type="PROSITE" id="PS51257">
    <property type="entry name" value="PROKAR_LIPOPROTEIN"/>
    <property type="match status" value="1"/>
</dbReference>
<dbReference type="Pfam" id="PF00990">
    <property type="entry name" value="GGDEF"/>
    <property type="match status" value="1"/>
</dbReference>
<keyword evidence="3" id="KW-0812">Transmembrane</keyword>
<dbReference type="GO" id="GO:0052621">
    <property type="term" value="F:diguanylate cyclase activity"/>
    <property type="evidence" value="ECO:0007669"/>
    <property type="project" value="UniProtKB-EC"/>
</dbReference>
<dbReference type="NCBIfam" id="TIGR00254">
    <property type="entry name" value="GGDEF"/>
    <property type="match status" value="1"/>
</dbReference>
<dbReference type="EC" id="2.7.7.65" evidence="1"/>
<dbReference type="InterPro" id="IPR050469">
    <property type="entry name" value="Diguanylate_Cyclase"/>
</dbReference>
<dbReference type="EMBL" id="CP015005">
    <property type="protein sequence ID" value="AMS43977.1"/>
    <property type="molecule type" value="Genomic_DNA"/>
</dbReference>
<dbReference type="FunFam" id="3.30.70.270:FF:000001">
    <property type="entry name" value="Diguanylate cyclase domain protein"/>
    <property type="match status" value="1"/>
</dbReference>
<evidence type="ECO:0000313" key="5">
    <source>
        <dbReference type="EMBL" id="AMS43977.1"/>
    </source>
</evidence>
<dbReference type="PANTHER" id="PTHR45138">
    <property type="entry name" value="REGULATORY COMPONENTS OF SENSORY TRANSDUCTION SYSTEM"/>
    <property type="match status" value="1"/>
</dbReference>
<protein>
    <recommendedName>
        <fullName evidence="1">diguanylate cyclase</fullName>
        <ecNumber evidence="1">2.7.7.65</ecNumber>
    </recommendedName>
</protein>
<evidence type="ECO:0000256" key="3">
    <source>
        <dbReference type="SAM" id="Phobius"/>
    </source>
</evidence>
<dbReference type="AlphaFoldDB" id="A0AAC8YT53"/>
<keyword evidence="3" id="KW-0472">Membrane</keyword>
<dbReference type="PROSITE" id="PS50887">
    <property type="entry name" value="GGDEF"/>
    <property type="match status" value="1"/>
</dbReference>
<dbReference type="Proteomes" id="UP000577697">
    <property type="component" value="Unassembled WGS sequence"/>
</dbReference>
<keyword evidence="8" id="KW-1185">Reference proteome</keyword>
<dbReference type="EMBL" id="JACICB010000006">
    <property type="protein sequence ID" value="MBB3705636.1"/>
    <property type="molecule type" value="Genomic_DNA"/>
</dbReference>
<evidence type="ECO:0000256" key="2">
    <source>
        <dbReference type="ARBA" id="ARBA00034247"/>
    </source>
</evidence>
<evidence type="ECO:0000259" key="4">
    <source>
        <dbReference type="PROSITE" id="PS50887"/>
    </source>
</evidence>
<proteinExistence type="predicted"/>
<comment type="catalytic activity">
    <reaction evidence="2">
        <text>2 GTP = 3',3'-c-di-GMP + 2 diphosphate</text>
        <dbReference type="Rhea" id="RHEA:24898"/>
        <dbReference type="ChEBI" id="CHEBI:33019"/>
        <dbReference type="ChEBI" id="CHEBI:37565"/>
        <dbReference type="ChEBI" id="CHEBI:58805"/>
        <dbReference type="EC" id="2.7.7.65"/>
    </reaction>
</comment>
<reference evidence="5 7" key="1">
    <citation type="submission" date="2016-03" db="EMBL/GenBank/DDBJ databases">
        <title>Complete genome of Aminobacter aminovorans KCTC 2477.</title>
        <authorList>
            <person name="Kim K.M."/>
        </authorList>
    </citation>
    <scope>NUCLEOTIDE SEQUENCE [LARGE SCALE GENOMIC DNA]</scope>
    <source>
        <strain evidence="5 7">KCTC 2477</strain>
    </source>
</reference>
<dbReference type="SUPFAM" id="SSF55073">
    <property type="entry name" value="Nucleotide cyclase"/>
    <property type="match status" value="1"/>
</dbReference>
<evidence type="ECO:0000313" key="6">
    <source>
        <dbReference type="EMBL" id="MBB3705636.1"/>
    </source>
</evidence>
<dbReference type="SMART" id="SM00267">
    <property type="entry name" value="GGDEF"/>
    <property type="match status" value="1"/>
</dbReference>
<evidence type="ECO:0000313" key="8">
    <source>
        <dbReference type="Proteomes" id="UP000577697"/>
    </source>
</evidence>
<dbReference type="CDD" id="cd01949">
    <property type="entry name" value="GGDEF"/>
    <property type="match status" value="1"/>
</dbReference>
<feature type="domain" description="GGDEF" evidence="4">
    <location>
        <begin position="117"/>
        <end position="249"/>
    </location>
</feature>
<evidence type="ECO:0000256" key="1">
    <source>
        <dbReference type="ARBA" id="ARBA00012528"/>
    </source>
</evidence>
<keyword evidence="3" id="KW-1133">Transmembrane helix</keyword>
<dbReference type="InterPro" id="IPR029787">
    <property type="entry name" value="Nucleotide_cyclase"/>
</dbReference>
<dbReference type="InterPro" id="IPR043128">
    <property type="entry name" value="Rev_trsase/Diguanyl_cyclase"/>
</dbReference>
<feature type="transmembrane region" description="Helical" evidence="3">
    <location>
        <begin position="50"/>
        <end position="70"/>
    </location>
</feature>
<evidence type="ECO:0000313" key="7">
    <source>
        <dbReference type="Proteomes" id="UP000075755"/>
    </source>
</evidence>
<dbReference type="Proteomes" id="UP000075755">
    <property type="component" value="Chromosome"/>
</dbReference>
<dbReference type="KEGG" id="aak:AA2016_5069"/>
<dbReference type="PANTHER" id="PTHR45138:SF9">
    <property type="entry name" value="DIGUANYLATE CYCLASE DGCM-RELATED"/>
    <property type="match status" value="1"/>
</dbReference>
<gene>
    <name evidence="5" type="ORF">AA2016_5069</name>
    <name evidence="6" type="ORF">FHS67_001951</name>
</gene>
<accession>A0AAC8YT53</accession>
<dbReference type="InterPro" id="IPR000160">
    <property type="entry name" value="GGDEF_dom"/>
</dbReference>
<sequence length="267" mass="28954">MVDVKGISKHGWRQLAAWTGFGTLGCVAVSAAINFMVFMRMGGESLHLSMVSATIIPVILAVPLFSYLTLKLRELAVANHKLEDAATTDRLTMCLNRTAFAAMVEARMGRDGRAACSRGSFLVIDADHFKAVNDRYGHDQGDEALQLISAAIKSALRSDDLFGRLGGEEFGVFLPGTSETDAAGVAERIRAKIKATSFRPDGNEHVLTVSVGGAAFSPLPGFAEMFKIADRSLYEAKHGGRDRVAFMSFDEIQNGNTSYLNKRVHLH</sequence>
<name>A0AAC8YT53_AMIAI</name>
<dbReference type="Gene3D" id="3.30.70.270">
    <property type="match status" value="1"/>
</dbReference>
<dbReference type="RefSeq" id="WP_154386980.1">
    <property type="nucleotide sequence ID" value="NZ_CP015005.1"/>
</dbReference>
<feature type="transmembrane region" description="Helical" evidence="3">
    <location>
        <begin position="15"/>
        <end position="38"/>
    </location>
</feature>